<accession>K2NH78</accession>
<proteinExistence type="predicted"/>
<keyword evidence="2" id="KW-0732">Signal</keyword>
<dbReference type="GO" id="GO:0005737">
    <property type="term" value="C:cytoplasm"/>
    <property type="evidence" value="ECO:0007669"/>
    <property type="project" value="TreeGrafter"/>
</dbReference>
<keyword evidence="5" id="KW-1185">Reference proteome</keyword>
<dbReference type="PANTHER" id="PTHR10628">
    <property type="entry name" value="SIALIDASE"/>
    <property type="match status" value="1"/>
</dbReference>
<dbReference type="GO" id="GO:0004308">
    <property type="term" value="F:exo-alpha-sialidase activity"/>
    <property type="evidence" value="ECO:0007669"/>
    <property type="project" value="InterPro"/>
</dbReference>
<feature type="non-terminal residue" evidence="4">
    <location>
        <position position="345"/>
    </location>
</feature>
<evidence type="ECO:0000313" key="4">
    <source>
        <dbReference type="EMBL" id="EKF28322.1"/>
    </source>
</evidence>
<keyword evidence="1" id="KW-0677">Repeat</keyword>
<dbReference type="PRINTS" id="PR01803">
    <property type="entry name" value="TCSIALIDASE"/>
</dbReference>
<organism evidence="4 5">
    <name type="scientific">Trypanosoma cruzi marinkellei</name>
    <dbReference type="NCBI Taxonomy" id="85056"/>
    <lineage>
        <taxon>Eukaryota</taxon>
        <taxon>Discoba</taxon>
        <taxon>Euglenozoa</taxon>
        <taxon>Kinetoplastea</taxon>
        <taxon>Metakinetoplastina</taxon>
        <taxon>Trypanosomatida</taxon>
        <taxon>Trypanosomatidae</taxon>
        <taxon>Trypanosoma</taxon>
        <taxon>Schizotrypanum</taxon>
    </lineage>
</organism>
<dbReference type="GO" id="GO:0016020">
    <property type="term" value="C:membrane"/>
    <property type="evidence" value="ECO:0007669"/>
    <property type="project" value="TreeGrafter"/>
</dbReference>
<dbReference type="AlphaFoldDB" id="K2NH78"/>
<dbReference type="OrthoDB" id="250969at2759"/>
<gene>
    <name evidence="4" type="ORF">MOQ_007933</name>
</gene>
<dbReference type="InterPro" id="IPR008377">
    <property type="entry name" value="Sialidase_trypan"/>
</dbReference>
<feature type="signal peptide" evidence="2">
    <location>
        <begin position="1"/>
        <end position="29"/>
    </location>
</feature>
<comment type="caution">
    <text evidence="4">The sequence shown here is derived from an EMBL/GenBank/DDBJ whole genome shotgun (WGS) entry which is preliminary data.</text>
</comment>
<feature type="non-terminal residue" evidence="4">
    <location>
        <position position="1"/>
    </location>
</feature>
<feature type="domain" description="Sialidase" evidence="3">
    <location>
        <begin position="74"/>
        <end position="331"/>
    </location>
</feature>
<sequence length="345" mass="37372">EPQRPNMSWRVFTCAVLLLLFVMMCCCTGGAVHAGESKSGDVQLPQWVDVFVPNKTQVVPKEGSETGVKDSFAAPSLVRAGGVMIAFAEGLSEYDGHEHDLIGIRSSDIVAGYIKAAETWPSIVAEVNDVKWRAHTVLGSGNDDNHLSVLHWPTSIARDNKVFLLAGSDTLRYDTGSQQWVKAGWDIQLVEGVATQSTDGEQSTLINWAEPKSLSQQISTHTQGKLTDFLATGGSGIVMQNGTLVFPLVAEEKNGPTVSMITYSTDDGKNWVFSMGMASGGCADPRITEWEKGQILMIVQCFDGQSVYESRDMGATWTEAVGTLSGVWVRPELGVHFDEKLRVGA</sequence>
<dbReference type="GO" id="GO:0009313">
    <property type="term" value="P:oligosaccharide catabolic process"/>
    <property type="evidence" value="ECO:0007669"/>
    <property type="project" value="TreeGrafter"/>
</dbReference>
<dbReference type="EMBL" id="AHKC01016037">
    <property type="protein sequence ID" value="EKF28322.1"/>
    <property type="molecule type" value="Genomic_DNA"/>
</dbReference>
<reference evidence="4 5" key="1">
    <citation type="journal article" date="2012" name="BMC Genomics">
        <title>Comparative genomic analysis of human infective Trypanosoma cruzi lineages with the bat-restricted subspecies T. cruzi marinkellei.</title>
        <authorList>
            <person name="Franzen O."/>
            <person name="Talavera-Lopez C."/>
            <person name="Ochaya S."/>
            <person name="Butler C.E."/>
            <person name="Messenger L.A."/>
            <person name="Lewis M.D."/>
            <person name="Llewellyn M.S."/>
            <person name="Marinkelle C.J."/>
            <person name="Tyler K.M."/>
            <person name="Miles M.A."/>
            <person name="Andersson B."/>
        </authorList>
    </citation>
    <scope>NUCLEOTIDE SEQUENCE [LARGE SCALE GENOMIC DNA]</scope>
    <source>
        <strain evidence="4 5">B7</strain>
    </source>
</reference>
<dbReference type="Pfam" id="PF13859">
    <property type="entry name" value="BNR_3"/>
    <property type="match status" value="1"/>
</dbReference>
<evidence type="ECO:0000313" key="5">
    <source>
        <dbReference type="Proteomes" id="UP000007350"/>
    </source>
</evidence>
<dbReference type="CDD" id="cd15482">
    <property type="entry name" value="Sialidase_non-viral"/>
    <property type="match status" value="1"/>
</dbReference>
<dbReference type="Gene3D" id="2.120.10.10">
    <property type="match status" value="1"/>
</dbReference>
<dbReference type="PANTHER" id="PTHR10628:SF30">
    <property type="entry name" value="EXO-ALPHA-SIALIDASE"/>
    <property type="match status" value="1"/>
</dbReference>
<dbReference type="InterPro" id="IPR036278">
    <property type="entry name" value="Sialidase_sf"/>
</dbReference>
<dbReference type="Proteomes" id="UP000007350">
    <property type="component" value="Unassembled WGS sequence"/>
</dbReference>
<name>K2NH78_TRYCR</name>
<feature type="chain" id="PRO_5003862135" evidence="2">
    <location>
        <begin position="30"/>
        <end position="345"/>
    </location>
</feature>
<evidence type="ECO:0000259" key="3">
    <source>
        <dbReference type="Pfam" id="PF13859"/>
    </source>
</evidence>
<evidence type="ECO:0000256" key="1">
    <source>
        <dbReference type="ARBA" id="ARBA00022737"/>
    </source>
</evidence>
<dbReference type="GO" id="GO:0006689">
    <property type="term" value="P:ganglioside catabolic process"/>
    <property type="evidence" value="ECO:0007669"/>
    <property type="project" value="TreeGrafter"/>
</dbReference>
<dbReference type="InterPro" id="IPR026856">
    <property type="entry name" value="Sialidase_fam"/>
</dbReference>
<dbReference type="SUPFAM" id="SSF50939">
    <property type="entry name" value="Sialidases"/>
    <property type="match status" value="1"/>
</dbReference>
<dbReference type="InterPro" id="IPR011040">
    <property type="entry name" value="Sialidase"/>
</dbReference>
<protein>
    <submittedName>
        <fullName evidence="4">Trans-sialidase, putative</fullName>
    </submittedName>
</protein>
<evidence type="ECO:0000256" key="2">
    <source>
        <dbReference type="SAM" id="SignalP"/>
    </source>
</evidence>